<feature type="transmembrane region" description="Helical" evidence="2">
    <location>
        <begin position="211"/>
        <end position="233"/>
    </location>
</feature>
<evidence type="ECO:0000313" key="4">
    <source>
        <dbReference type="Proteomes" id="UP001497453"/>
    </source>
</evidence>
<feature type="transmembrane region" description="Helical" evidence="2">
    <location>
        <begin position="255"/>
        <end position="281"/>
    </location>
</feature>
<evidence type="ECO:0000313" key="3">
    <source>
        <dbReference type="EMBL" id="CAL1712582.1"/>
    </source>
</evidence>
<evidence type="ECO:0008006" key="5">
    <source>
        <dbReference type="Google" id="ProtNLM"/>
    </source>
</evidence>
<feature type="transmembrane region" description="Helical" evidence="2">
    <location>
        <begin position="333"/>
        <end position="353"/>
    </location>
</feature>
<feature type="region of interest" description="Disordered" evidence="1">
    <location>
        <begin position="408"/>
        <end position="427"/>
    </location>
</feature>
<evidence type="ECO:0000256" key="2">
    <source>
        <dbReference type="SAM" id="Phobius"/>
    </source>
</evidence>
<feature type="transmembrane region" description="Helical" evidence="2">
    <location>
        <begin position="301"/>
        <end position="321"/>
    </location>
</feature>
<protein>
    <recommendedName>
        <fullName evidence="5">G-protein coupled receptors family 3 profile domain-containing protein</fullName>
    </recommendedName>
</protein>
<keyword evidence="4" id="KW-1185">Reference proteome</keyword>
<dbReference type="Proteomes" id="UP001497453">
    <property type="component" value="Chromosome 7"/>
</dbReference>
<evidence type="ECO:0000256" key="1">
    <source>
        <dbReference type="SAM" id="MobiDB-lite"/>
    </source>
</evidence>
<keyword evidence="2" id="KW-0812">Transmembrane</keyword>
<reference evidence="4" key="1">
    <citation type="submission" date="2024-04" db="EMBL/GenBank/DDBJ databases">
        <authorList>
            <person name="Shaw F."/>
            <person name="Minotto A."/>
        </authorList>
    </citation>
    <scope>NUCLEOTIDE SEQUENCE [LARGE SCALE GENOMIC DNA]</scope>
</reference>
<keyword evidence="2" id="KW-1133">Transmembrane helix</keyword>
<keyword evidence="2" id="KW-0472">Membrane</keyword>
<feature type="transmembrane region" description="Helical" evidence="2">
    <location>
        <begin position="170"/>
        <end position="190"/>
    </location>
</feature>
<accession>A0ABP1DZC8</accession>
<dbReference type="EMBL" id="OZ037950">
    <property type="protein sequence ID" value="CAL1712582.1"/>
    <property type="molecule type" value="Genomic_DNA"/>
</dbReference>
<feature type="transmembrane region" description="Helical" evidence="2">
    <location>
        <begin position="99"/>
        <end position="121"/>
    </location>
</feature>
<gene>
    <name evidence="3" type="ORF">GFSPODELE1_LOCUS8889</name>
</gene>
<sequence>MFRRVEYERLEVACAAPFRVLLAGLTAGRLSVPYLHHVPPPSYSVRLSGTFLVDPDDCSHLISVVCFSYSLWTYEVELTVDLEDSMSQPTAGTPAELSAWLFFQLAAGHVGLPILVATLIFSKTARQHPTLVNVCLTYIISGVSSALLFYVGKHSGPEPGQSICVAQASLMDGLPIFTTTATLSLVLYLWKSLISDEEFFVPSRKKLMANIGLLLVPYLMFGIFVGTTVALSLKHVDQVNREQQYFYCSLNWEPLSLAVSILSTLACLVTLALEAHMIYFLKKYWQAIQRSGYIEEIDFHLFIRVGIFTLYQTASIVIDLVSIESNLGVLPQMFSASVSMVLFLLLASHPAIIQTWSFRRSANKLSLPWYHSQSQDSVPIQNFRATNASGLSAVTTRTGTSSTLYTKDYENKAAPPPHVGATTRGGPGVTIIGRPEDAFSRKMWQKQRSTISTWGF</sequence>
<feature type="transmembrane region" description="Helical" evidence="2">
    <location>
        <begin position="130"/>
        <end position="150"/>
    </location>
</feature>
<name>A0ABP1DZC8_9APHY</name>
<organism evidence="3 4">
    <name type="scientific">Somion occarium</name>
    <dbReference type="NCBI Taxonomy" id="3059160"/>
    <lineage>
        <taxon>Eukaryota</taxon>
        <taxon>Fungi</taxon>
        <taxon>Dikarya</taxon>
        <taxon>Basidiomycota</taxon>
        <taxon>Agaricomycotina</taxon>
        <taxon>Agaricomycetes</taxon>
        <taxon>Polyporales</taxon>
        <taxon>Cerrenaceae</taxon>
        <taxon>Somion</taxon>
    </lineage>
</organism>
<proteinExistence type="predicted"/>